<protein>
    <submittedName>
        <fullName evidence="2">Uncharacterized protein</fullName>
    </submittedName>
</protein>
<gene>
    <name evidence="2" type="ORF">SMN809_LOCUS36118</name>
</gene>
<dbReference type="Proteomes" id="UP000676336">
    <property type="component" value="Unassembled WGS sequence"/>
</dbReference>
<feature type="non-terminal residue" evidence="2">
    <location>
        <position position="1"/>
    </location>
</feature>
<reference evidence="2" key="1">
    <citation type="submission" date="2021-02" db="EMBL/GenBank/DDBJ databases">
        <authorList>
            <person name="Nowell W R."/>
        </authorList>
    </citation>
    <scope>NUCLEOTIDE SEQUENCE</scope>
</reference>
<comment type="caution">
    <text evidence="2">The sequence shown here is derived from an EMBL/GenBank/DDBJ whole genome shotgun (WGS) entry which is preliminary data.</text>
</comment>
<feature type="non-terminal residue" evidence="2">
    <location>
        <position position="81"/>
    </location>
</feature>
<organism evidence="2 3">
    <name type="scientific">Rotaria magnacalcarata</name>
    <dbReference type="NCBI Taxonomy" id="392030"/>
    <lineage>
        <taxon>Eukaryota</taxon>
        <taxon>Metazoa</taxon>
        <taxon>Spiralia</taxon>
        <taxon>Gnathifera</taxon>
        <taxon>Rotifera</taxon>
        <taxon>Eurotatoria</taxon>
        <taxon>Bdelloidea</taxon>
        <taxon>Philodinida</taxon>
        <taxon>Philodinidae</taxon>
        <taxon>Rotaria</taxon>
    </lineage>
</organism>
<accession>A0A8S2Y220</accession>
<evidence type="ECO:0000313" key="3">
    <source>
        <dbReference type="Proteomes" id="UP000676336"/>
    </source>
</evidence>
<proteinExistence type="predicted"/>
<dbReference type="AlphaFoldDB" id="A0A8S2Y220"/>
<name>A0A8S2Y220_9BILA</name>
<evidence type="ECO:0000313" key="2">
    <source>
        <dbReference type="EMBL" id="CAF4528381.1"/>
    </source>
</evidence>
<evidence type="ECO:0000256" key="1">
    <source>
        <dbReference type="SAM" id="MobiDB-lite"/>
    </source>
</evidence>
<feature type="region of interest" description="Disordered" evidence="1">
    <location>
        <begin position="56"/>
        <end position="81"/>
    </location>
</feature>
<sequence length="81" mass="9065">NTNDRAQILRRFTSNERTVQATTVSIDLTRISSSESDSTNQINSNCTNIYETVLPTTHHNSNSSSSSSDISTPIYETEWTH</sequence>
<dbReference type="EMBL" id="CAJOBI010087965">
    <property type="protein sequence ID" value="CAF4528381.1"/>
    <property type="molecule type" value="Genomic_DNA"/>
</dbReference>